<accession>A0A3E3EGT3</accession>
<dbReference type="NCBIfam" id="NF033745">
    <property type="entry name" value="class_C_sortase"/>
    <property type="match status" value="1"/>
</dbReference>
<keyword evidence="1" id="KW-0378">Hydrolase</keyword>
<name>A0A3E3EGT3_9FIRM</name>
<feature type="active site" description="Proton donor/acceptor" evidence="2">
    <location>
        <position position="146"/>
    </location>
</feature>
<dbReference type="SUPFAM" id="SSF63817">
    <property type="entry name" value="Sortase"/>
    <property type="match status" value="1"/>
</dbReference>
<protein>
    <submittedName>
        <fullName evidence="4">Class C sortase</fullName>
    </submittedName>
</protein>
<evidence type="ECO:0000313" key="4">
    <source>
        <dbReference type="EMBL" id="RGD87110.1"/>
    </source>
</evidence>
<dbReference type="InterPro" id="IPR042002">
    <property type="entry name" value="Sortase_C"/>
</dbReference>
<feature type="transmembrane region" description="Helical" evidence="3">
    <location>
        <begin position="244"/>
        <end position="261"/>
    </location>
</feature>
<dbReference type="GO" id="GO:0016787">
    <property type="term" value="F:hydrolase activity"/>
    <property type="evidence" value="ECO:0007669"/>
    <property type="project" value="UniProtKB-KW"/>
</dbReference>
<organism evidence="4 5">
    <name type="scientific">Thomasclavelia ramosa</name>
    <dbReference type="NCBI Taxonomy" id="1547"/>
    <lineage>
        <taxon>Bacteria</taxon>
        <taxon>Bacillati</taxon>
        <taxon>Bacillota</taxon>
        <taxon>Erysipelotrichia</taxon>
        <taxon>Erysipelotrichales</taxon>
        <taxon>Coprobacillaceae</taxon>
        <taxon>Thomasclavelia</taxon>
    </lineage>
</organism>
<dbReference type="Proteomes" id="UP000261032">
    <property type="component" value="Unassembled WGS sequence"/>
</dbReference>
<evidence type="ECO:0000256" key="3">
    <source>
        <dbReference type="SAM" id="Phobius"/>
    </source>
</evidence>
<keyword evidence="3" id="KW-1133">Transmembrane helix</keyword>
<keyword evidence="3" id="KW-0472">Membrane</keyword>
<dbReference type="CDD" id="cd05827">
    <property type="entry name" value="Sortase_C"/>
    <property type="match status" value="1"/>
</dbReference>
<reference evidence="4 5" key="1">
    <citation type="submission" date="2018-08" db="EMBL/GenBank/DDBJ databases">
        <title>A genome reference for cultivated species of the human gut microbiota.</title>
        <authorList>
            <person name="Zou Y."/>
            <person name="Xue W."/>
            <person name="Luo G."/>
        </authorList>
    </citation>
    <scope>NUCLEOTIDE SEQUENCE [LARGE SCALE GENOMIC DNA]</scope>
    <source>
        <strain evidence="4 5">OM06-4</strain>
    </source>
</reference>
<dbReference type="NCBIfam" id="TIGR01076">
    <property type="entry name" value="sortase_fam"/>
    <property type="match status" value="1"/>
</dbReference>
<dbReference type="Pfam" id="PF04203">
    <property type="entry name" value="Sortase"/>
    <property type="match status" value="1"/>
</dbReference>
<evidence type="ECO:0000313" key="5">
    <source>
        <dbReference type="Proteomes" id="UP000261032"/>
    </source>
</evidence>
<evidence type="ECO:0000256" key="1">
    <source>
        <dbReference type="ARBA" id="ARBA00022801"/>
    </source>
</evidence>
<dbReference type="InterPro" id="IPR005754">
    <property type="entry name" value="Sortase"/>
</dbReference>
<gene>
    <name evidence="4" type="ORF">DXB93_00055</name>
</gene>
<proteinExistence type="predicted"/>
<dbReference type="AlphaFoldDB" id="A0A3E3EGT3"/>
<keyword evidence="3" id="KW-0812">Transmembrane</keyword>
<feature type="active site" description="Acyl-thioester intermediate" evidence="2">
    <location>
        <position position="207"/>
    </location>
</feature>
<evidence type="ECO:0000256" key="2">
    <source>
        <dbReference type="PIRSR" id="PIRSR605754-1"/>
    </source>
</evidence>
<comment type="caution">
    <text evidence="4">The sequence shown here is derived from an EMBL/GenBank/DDBJ whole genome shotgun (WGS) entry which is preliminary data.</text>
</comment>
<sequence length="274" mass="30964">MKKNSLFKFLKKDIVIFMTGLALVSYPVISNCIESKSQTGQIATYKEKTTDTAAEDKRYMIEDAEKWNTELYMNQKGIPASREFKYEDILDIGNGMIGSIEIPCINVNMPIYHGTSDSVLSTGAGHIQDSSFPTGGKNTHAALTGHRGLPSSRLFTRLDELKTGDLFYINVLDETMAYKISRIETVLPEKVNYSIQDDKDLVSLITCTPYGLNTHRLIVTGYRISYKESVKKEIKKNIISFREFVFYSLPVVFSAAGIFVFRKKERKGDRGCEK</sequence>
<dbReference type="EMBL" id="QUSL01000001">
    <property type="protein sequence ID" value="RGD87110.1"/>
    <property type="molecule type" value="Genomic_DNA"/>
</dbReference>
<dbReference type="InterPro" id="IPR023365">
    <property type="entry name" value="Sortase_dom-sf"/>
</dbReference>
<dbReference type="Gene3D" id="2.40.260.10">
    <property type="entry name" value="Sortase"/>
    <property type="match status" value="1"/>
</dbReference>
<dbReference type="RefSeq" id="WP_008790992.1">
    <property type="nucleotide sequence ID" value="NZ_CACRTL010000031.1"/>
</dbReference>